<reference evidence="1" key="1">
    <citation type="submission" date="2022-10" db="EMBL/GenBank/DDBJ databases">
        <title>Genome Sequence of Xylaria curta.</title>
        <authorList>
            <person name="Buettner E."/>
        </authorList>
    </citation>
    <scope>NUCLEOTIDE SEQUENCE</scope>
    <source>
        <strain evidence="1">Babe10</strain>
    </source>
</reference>
<sequence length="303" mass="34652">MLRDQQWHHIIVRLQRAMSLLGPFSPVPWLVQIGFRLAPSIWKLRDWREMVHWCEQQMRSRLLDEKPMQTYHDLAYYLVEAEGEEITDEDLFWLHGDSLLAIVAGSEPTAYALILLFCELAKHPDHIDKLYEELVNLNVTDLNPTILQILSKLPHLNAVINECLRLYPALLTGGARKTLDKGIVVGDTFIPPHTTIVAPRYTISRREDCFHHGNEFIPERWTTSPQMVRNAAAFTPFGTGHHSCLGRGLALDTIRLVTAKLVKKYHFRLAPGENGLGVFSDMKDQFTANPGHLEICFELRKGD</sequence>
<keyword evidence="2" id="KW-1185">Reference proteome</keyword>
<protein>
    <submittedName>
        <fullName evidence="1">Uncharacterized protein</fullName>
    </submittedName>
</protein>
<name>A0ACC1NUR5_9PEZI</name>
<comment type="caution">
    <text evidence="1">The sequence shown here is derived from an EMBL/GenBank/DDBJ whole genome shotgun (WGS) entry which is preliminary data.</text>
</comment>
<dbReference type="EMBL" id="JAPDGR010001401">
    <property type="protein sequence ID" value="KAJ2983060.1"/>
    <property type="molecule type" value="Genomic_DNA"/>
</dbReference>
<proteinExistence type="predicted"/>
<accession>A0ACC1NUR5</accession>
<evidence type="ECO:0000313" key="2">
    <source>
        <dbReference type="Proteomes" id="UP001143856"/>
    </source>
</evidence>
<gene>
    <name evidence="1" type="ORF">NUW58_g6315</name>
</gene>
<dbReference type="Proteomes" id="UP001143856">
    <property type="component" value="Unassembled WGS sequence"/>
</dbReference>
<evidence type="ECO:0000313" key="1">
    <source>
        <dbReference type="EMBL" id="KAJ2983060.1"/>
    </source>
</evidence>
<organism evidence="1 2">
    <name type="scientific">Xylaria curta</name>
    <dbReference type="NCBI Taxonomy" id="42375"/>
    <lineage>
        <taxon>Eukaryota</taxon>
        <taxon>Fungi</taxon>
        <taxon>Dikarya</taxon>
        <taxon>Ascomycota</taxon>
        <taxon>Pezizomycotina</taxon>
        <taxon>Sordariomycetes</taxon>
        <taxon>Xylariomycetidae</taxon>
        <taxon>Xylariales</taxon>
        <taxon>Xylariaceae</taxon>
        <taxon>Xylaria</taxon>
    </lineage>
</organism>